<organism evidence="2 3">
    <name type="scientific">Colletotrichum sojae</name>
    <dbReference type="NCBI Taxonomy" id="2175907"/>
    <lineage>
        <taxon>Eukaryota</taxon>
        <taxon>Fungi</taxon>
        <taxon>Dikarya</taxon>
        <taxon>Ascomycota</taxon>
        <taxon>Pezizomycotina</taxon>
        <taxon>Sordariomycetes</taxon>
        <taxon>Hypocreomycetidae</taxon>
        <taxon>Glomerellales</taxon>
        <taxon>Glomerellaceae</taxon>
        <taxon>Colletotrichum</taxon>
        <taxon>Colletotrichum orchidearum species complex</taxon>
    </lineage>
</organism>
<keyword evidence="3" id="KW-1185">Reference proteome</keyword>
<feature type="compositionally biased region" description="Polar residues" evidence="1">
    <location>
        <begin position="357"/>
        <end position="374"/>
    </location>
</feature>
<dbReference type="EMBL" id="WIGN01000264">
    <property type="protein sequence ID" value="KAF6802631.1"/>
    <property type="molecule type" value="Genomic_DNA"/>
</dbReference>
<protein>
    <submittedName>
        <fullName evidence="2">Uncharacterized protein</fullName>
    </submittedName>
</protein>
<evidence type="ECO:0000256" key="1">
    <source>
        <dbReference type="SAM" id="MobiDB-lite"/>
    </source>
</evidence>
<feature type="region of interest" description="Disordered" evidence="1">
    <location>
        <begin position="325"/>
        <end position="421"/>
    </location>
</feature>
<dbReference type="AlphaFoldDB" id="A0A8H6IY57"/>
<proteinExistence type="predicted"/>
<dbReference type="Proteomes" id="UP000652219">
    <property type="component" value="Unassembled WGS sequence"/>
</dbReference>
<gene>
    <name evidence="2" type="ORF">CSOJ01_11447</name>
</gene>
<sequence>MTSWERHTPRPPLPAVCDPLPARLLPTAATGEKHRTELGWAGLPRLVSERLASLSSATAATLSDPARRLRGEETTQWPTISPCGKKGERNPFRNLAPRGAGCHGMVGLAHLFATALDRDSPLGDRRAGRGYGYTVTSRNLCAAWARKHELKKIRSIPPPPISRSSVWTARRRFLRKVRWDCPTPRCDECTAQIGTDDLSRVNRASHGAVSCRALHGGLRAVDADGYDDICASYGPICPNTYCCAGERCDALREIECSGGRLTRCNRIPPGPDDTISGWVYITTRLRVNGVLVAPEKTAGRIQPGSCRVQVQAHSAVAQLHRTAAETTGFQVRSRPVSTPAGSQPAQGPTNERETDLAGQSNRSGAKQLASNTVQPRRGGEQTPGHSDGAFGPSTRPLEIGRQQATANRRRRVPGSRQERPESCEGLLFSFLGDFLSLRAEEGPKKDEKHHLQLWTGRRRQARMSDQWVGVSVLDSYVC</sequence>
<evidence type="ECO:0000313" key="2">
    <source>
        <dbReference type="EMBL" id="KAF6802631.1"/>
    </source>
</evidence>
<comment type="caution">
    <text evidence="2">The sequence shown here is derived from an EMBL/GenBank/DDBJ whole genome shotgun (WGS) entry which is preliminary data.</text>
</comment>
<name>A0A8H6IY57_9PEZI</name>
<evidence type="ECO:0000313" key="3">
    <source>
        <dbReference type="Proteomes" id="UP000652219"/>
    </source>
</evidence>
<reference evidence="2 3" key="1">
    <citation type="journal article" date="2020" name="Phytopathology">
        <title>Genome Sequence Resources of Colletotrichum truncatum, C. plurivorum, C. musicola, and C. sojae: Four Species Pathogenic to Soybean (Glycine max).</title>
        <authorList>
            <person name="Rogerio F."/>
            <person name="Boufleur T.R."/>
            <person name="Ciampi-Guillardi M."/>
            <person name="Sukno S.A."/>
            <person name="Thon M.R."/>
            <person name="Massola Junior N.S."/>
            <person name="Baroncelli R."/>
        </authorList>
    </citation>
    <scope>NUCLEOTIDE SEQUENCE [LARGE SCALE GENOMIC DNA]</scope>
    <source>
        <strain evidence="2 3">LFN0009</strain>
    </source>
</reference>
<feature type="compositionally biased region" description="Polar residues" evidence="1">
    <location>
        <begin position="325"/>
        <end position="349"/>
    </location>
</feature>
<accession>A0A8H6IY57</accession>